<dbReference type="Gene3D" id="3.30.1600.10">
    <property type="entry name" value="SIR2/SIRT2 'Small Domain"/>
    <property type="match status" value="1"/>
</dbReference>
<dbReference type="InterPro" id="IPR029035">
    <property type="entry name" value="DHS-like_NAD/FAD-binding_dom"/>
</dbReference>
<dbReference type="AlphaFoldDB" id="A0A101HP36"/>
<protein>
    <recommendedName>
        <fullName evidence="1">protein acetyllysine N-acetyltransferase</fullName>
        <ecNumber evidence="1">2.3.1.286</ecNumber>
    </recommendedName>
</protein>
<dbReference type="GO" id="GO:0070403">
    <property type="term" value="F:NAD+ binding"/>
    <property type="evidence" value="ECO:0007669"/>
    <property type="project" value="InterPro"/>
</dbReference>
<evidence type="ECO:0000256" key="1">
    <source>
        <dbReference type="ARBA" id="ARBA00012928"/>
    </source>
</evidence>
<dbReference type="EMBL" id="LGGP01000155">
    <property type="protein sequence ID" value="KUK80446.1"/>
    <property type="molecule type" value="Genomic_DNA"/>
</dbReference>
<dbReference type="PANTHER" id="PTHR11085">
    <property type="entry name" value="NAD-DEPENDENT PROTEIN DEACYLASE SIRTUIN-5, MITOCHONDRIAL-RELATED"/>
    <property type="match status" value="1"/>
</dbReference>
<dbReference type="NCBIfam" id="NF001753">
    <property type="entry name" value="PRK00481.1-3"/>
    <property type="match status" value="1"/>
</dbReference>
<sequence>MSEVSQEAKSFLSLLKESTNTTVLTGAGVSVASGIPDFRSPGGLYSKVSPEIFELSSFMKDPAGYYKVARERIHTMADTLPNATHILLARLQELGLIQTIITQNIDGLLQKAGARDVVELHGTVSLFDCLQCSRKFDRSEMELILESADVPKCSCGGLIKPRIVFFGEMLPEKAIRSSEDAALAADLFLTLGSSLVVYPAAQFPVIAKSSGARVAIVNRDETGLDYLADHIFRVELEGFSKEVISLLEAES</sequence>
<dbReference type="InterPro" id="IPR026591">
    <property type="entry name" value="Sirtuin_cat_small_dom_sf"/>
</dbReference>
<feature type="active site" description="Proton acceptor" evidence="4">
    <location>
        <position position="121"/>
    </location>
</feature>
<keyword evidence="4" id="KW-0862">Zinc</keyword>
<keyword evidence="3" id="KW-0520">NAD</keyword>
<dbReference type="EC" id="2.3.1.286" evidence="1"/>
<dbReference type="Gene3D" id="3.40.50.1220">
    <property type="entry name" value="TPP-binding domain"/>
    <property type="match status" value="1"/>
</dbReference>
<evidence type="ECO:0000256" key="3">
    <source>
        <dbReference type="ARBA" id="ARBA00023027"/>
    </source>
</evidence>
<dbReference type="GO" id="GO:0017136">
    <property type="term" value="F:histone deacetylase activity, NAD-dependent"/>
    <property type="evidence" value="ECO:0007669"/>
    <property type="project" value="TreeGrafter"/>
</dbReference>
<dbReference type="Pfam" id="PF02146">
    <property type="entry name" value="SIR2"/>
    <property type="match status" value="1"/>
</dbReference>
<feature type="binding site" evidence="4">
    <location>
        <position position="132"/>
    </location>
    <ligand>
        <name>Zn(2+)</name>
        <dbReference type="ChEBI" id="CHEBI:29105"/>
    </ligand>
</feature>
<dbReference type="GO" id="GO:0046872">
    <property type="term" value="F:metal ion binding"/>
    <property type="evidence" value="ECO:0007669"/>
    <property type="project" value="UniProtKB-KW"/>
</dbReference>
<name>A0A101HP36_9BACT</name>
<evidence type="ECO:0000256" key="2">
    <source>
        <dbReference type="ARBA" id="ARBA00022679"/>
    </source>
</evidence>
<feature type="binding site" evidence="4">
    <location>
        <position position="153"/>
    </location>
    <ligand>
        <name>Zn(2+)</name>
        <dbReference type="ChEBI" id="CHEBI:29105"/>
    </ligand>
</feature>
<dbReference type="InterPro" id="IPR026590">
    <property type="entry name" value="Ssirtuin_cat_dom"/>
</dbReference>
<evidence type="ECO:0000313" key="7">
    <source>
        <dbReference type="Proteomes" id="UP000054092"/>
    </source>
</evidence>
<gene>
    <name evidence="6" type="ORF">XD94_0971</name>
</gene>
<accession>A0A101HP36</accession>
<dbReference type="Proteomes" id="UP000054092">
    <property type="component" value="Unassembled WGS sequence"/>
</dbReference>
<evidence type="ECO:0000256" key="4">
    <source>
        <dbReference type="PROSITE-ProRule" id="PRU00236"/>
    </source>
</evidence>
<reference evidence="7" key="1">
    <citation type="journal article" date="2015" name="MBio">
        <title>Genome-Resolved Metagenomic Analysis Reveals Roles for Candidate Phyla and Other Microbial Community Members in Biogeochemical Transformations in Oil Reservoirs.</title>
        <authorList>
            <person name="Hu P."/>
            <person name="Tom L."/>
            <person name="Singh A."/>
            <person name="Thomas B.C."/>
            <person name="Baker B.J."/>
            <person name="Piceno Y.M."/>
            <person name="Andersen G.L."/>
            <person name="Banfield J.F."/>
        </authorList>
    </citation>
    <scope>NUCLEOTIDE SEQUENCE [LARGE SCALE GENOMIC DNA]</scope>
</reference>
<dbReference type="PATRIC" id="fig|1184387.3.peg.1381"/>
<keyword evidence="2" id="KW-0808">Transferase</keyword>
<feature type="binding site" evidence="4">
    <location>
        <position position="155"/>
    </location>
    <ligand>
        <name>Zn(2+)</name>
        <dbReference type="ChEBI" id="CHEBI:29105"/>
    </ligand>
</feature>
<evidence type="ECO:0000259" key="5">
    <source>
        <dbReference type="PROSITE" id="PS50305"/>
    </source>
</evidence>
<dbReference type="SUPFAM" id="SSF52467">
    <property type="entry name" value="DHS-like NAD/FAD-binding domain"/>
    <property type="match status" value="1"/>
</dbReference>
<dbReference type="InterPro" id="IPR050134">
    <property type="entry name" value="NAD-dep_sirtuin_deacylases"/>
</dbReference>
<keyword evidence="4" id="KW-0479">Metal-binding</keyword>
<comment type="caution">
    <text evidence="6">The sequence shown here is derived from an EMBL/GenBank/DDBJ whole genome shotgun (WGS) entry which is preliminary data.</text>
</comment>
<dbReference type="PANTHER" id="PTHR11085:SF4">
    <property type="entry name" value="NAD-DEPENDENT PROTEIN DEACYLASE"/>
    <property type="match status" value="1"/>
</dbReference>
<evidence type="ECO:0000313" key="6">
    <source>
        <dbReference type="EMBL" id="KUK80446.1"/>
    </source>
</evidence>
<feature type="domain" description="Deacetylase sirtuin-type" evidence="5">
    <location>
        <begin position="1"/>
        <end position="250"/>
    </location>
</feature>
<feature type="binding site" evidence="4">
    <location>
        <position position="129"/>
    </location>
    <ligand>
        <name>Zn(2+)</name>
        <dbReference type="ChEBI" id="CHEBI:29105"/>
    </ligand>
</feature>
<organism evidence="6 7">
    <name type="scientific">Mesotoga prima</name>
    <dbReference type="NCBI Taxonomy" id="1184387"/>
    <lineage>
        <taxon>Bacteria</taxon>
        <taxon>Thermotogati</taxon>
        <taxon>Thermotogota</taxon>
        <taxon>Thermotogae</taxon>
        <taxon>Kosmotogales</taxon>
        <taxon>Kosmotogaceae</taxon>
        <taxon>Mesotoga</taxon>
    </lineage>
</organism>
<dbReference type="PROSITE" id="PS50305">
    <property type="entry name" value="SIRTUIN"/>
    <property type="match status" value="1"/>
</dbReference>
<proteinExistence type="predicted"/>
<dbReference type="InterPro" id="IPR003000">
    <property type="entry name" value="Sirtuin"/>
</dbReference>